<keyword evidence="5" id="KW-0853">WD repeat</keyword>
<feature type="transmembrane region" description="Helical" evidence="16">
    <location>
        <begin position="438"/>
        <end position="461"/>
    </location>
</feature>
<dbReference type="InterPro" id="IPR036322">
    <property type="entry name" value="WD40_repeat_dom_sf"/>
</dbReference>
<evidence type="ECO:0000256" key="9">
    <source>
        <dbReference type="ARBA" id="ARBA00022989"/>
    </source>
</evidence>
<comment type="subcellular location">
    <subcellularLocation>
        <location evidence="1">Endoplasmic reticulum membrane</location>
        <topology evidence="1">Multi-pass membrane protein</topology>
    </subcellularLocation>
    <subcellularLocation>
        <location evidence="2">Golgi apparatus membrane</location>
        <topology evidence="2">Multi-pass membrane protein</topology>
    </subcellularLocation>
</comment>
<accession>A0A6A6TDZ9</accession>
<evidence type="ECO:0000256" key="4">
    <source>
        <dbReference type="ARBA" id="ARBA00019541"/>
    </source>
</evidence>
<name>A0A6A6TDZ9_9PLEO</name>
<evidence type="ECO:0000313" key="18">
    <source>
        <dbReference type="EMBL" id="KAF2657537.1"/>
    </source>
</evidence>
<feature type="transmembrane region" description="Helical" evidence="16">
    <location>
        <begin position="409"/>
        <end position="426"/>
    </location>
</feature>
<dbReference type="Proteomes" id="UP000799324">
    <property type="component" value="Unassembled WGS sequence"/>
</dbReference>
<feature type="transmembrane region" description="Helical" evidence="16">
    <location>
        <begin position="333"/>
        <end position="357"/>
    </location>
</feature>
<sequence length="1179" mass="129283">MLARRARTELHDLVYSLSVSWVSSTEAALGVWIRLTLRDSTTEPPRLSPAHPIRRAFQAYGTATARHWLLSILLTIVVSVSLCYPALFQTDSPAAAGLRNLPKHVWTSTTEVEGERPADVEVRQVWVHGDYMKAIEPRVLRQALSVQDALIGSGFSADLPTPSSGDSEFPAHVTNGCYETGSGLNWGYHSPLMYWDCFVSAIEEDSNLLATINSKTSQHTSLNLTLRPSTVFAGKAFSNKKLRAADALVITLFDQTQSSLGHSWNERSRQLAQDISPEWSLFPEGGQVSRSHLYEFRFKPMTLNDDLFLALSYLITAVYVISRMMQLRAVKSWFGLLITICAKMTICVIASFTVCAFLGIDLGRIPRPWFPGVVFCFGLGNIFRLINVVLETPPEMPPVQRIGNAIGEVGHLSLAVAGQNLVLIYLCSRVVTPMVADFCVFAAVTLVFDFVFHLTFFLAVLSVDVQRMELQDSLERVDLTQASVNKRQGRQSWLVALRQGNLPFSTRFAGSAAIFSIILAINWHFFDSEGRRITARGLLNRLRTRTVKRSKATTWSPPPINQARSPADWLRIQDHNTAKELFGFIKPNAHSFIARVYDPLLVVLKGANGRDASQKTSSWVESARRFARDHAFPAALIVVFLIAGVTLLMNYLLWTGLPTVSEEDEEDEEALFSVKTLPKPQTLDVVRLASCPKGHLCSISLDRSTSLWLNEHGVEYTNTVLETAPNQPKLWPVVACAMDDGGKLLALCTDGGQIGLFSLGSSRYLRSLAVELASQVPVLFSFIAVNGTESYTTGIIIVTPDGNLVLIDATTGKRRSKRISSSSITAATLYACAKDDASLVYVTKAGEVSILSLKEESPWNSEVVAGLDPGPPPDSNPSKIKSIHGASSLGLIFATRMVDVEIFDFHSRALIYTLKVGHVRPHTFRIMHSARRQCSCGALAIHSLTVAYTEQDTANMIMHTYTLDGSSTSQLCLGKASDNEAHKCKGLQYASEAVYRVDSAGVWESTDALSIVGIRKSTQSPSPSSSASGVDGGYYTVEPNSLASALKLRTTWEGRPNNIFSVNSTLGTRYPPASPTDDDAWEAWTLSSTGEFRSRPVVSQNREDTEHVAPEEQLLVTAPGPIVRLGKRSVAVGFGNTVKVITLGKESFDGVVGSEDGALDMSVGSYKWRIKRGSGRKMQ</sequence>
<keyword evidence="15" id="KW-0753">Steroid metabolism</keyword>
<dbReference type="GO" id="GO:0000139">
    <property type="term" value="C:Golgi membrane"/>
    <property type="evidence" value="ECO:0007669"/>
    <property type="project" value="UniProtKB-SubCell"/>
</dbReference>
<keyword evidence="7" id="KW-0677">Repeat</keyword>
<keyword evidence="14" id="KW-0325">Glycoprotein</keyword>
<evidence type="ECO:0000256" key="11">
    <source>
        <dbReference type="ARBA" id="ARBA00023098"/>
    </source>
</evidence>
<protein>
    <recommendedName>
        <fullName evidence="4">Sterol regulatory element-binding protein cleavage-activating protein</fullName>
    </recommendedName>
</protein>
<dbReference type="OrthoDB" id="1914839at2759"/>
<dbReference type="Pfam" id="PF12349">
    <property type="entry name" value="Sterol-sensing"/>
    <property type="match status" value="1"/>
</dbReference>
<evidence type="ECO:0000256" key="6">
    <source>
        <dbReference type="ARBA" id="ARBA00022692"/>
    </source>
</evidence>
<evidence type="ECO:0000256" key="1">
    <source>
        <dbReference type="ARBA" id="ARBA00004477"/>
    </source>
</evidence>
<keyword evidence="10" id="KW-0333">Golgi apparatus</keyword>
<proteinExistence type="inferred from homology"/>
<dbReference type="GO" id="GO:0005789">
    <property type="term" value="C:endoplasmic reticulum membrane"/>
    <property type="evidence" value="ECO:0007669"/>
    <property type="project" value="UniProtKB-SubCell"/>
</dbReference>
<evidence type="ECO:0000256" key="15">
    <source>
        <dbReference type="ARBA" id="ARBA00023221"/>
    </source>
</evidence>
<dbReference type="InterPro" id="IPR053958">
    <property type="entry name" value="HMGCR/SNAP/NPC1-like_SSD"/>
</dbReference>
<dbReference type="GO" id="GO:0008202">
    <property type="term" value="P:steroid metabolic process"/>
    <property type="evidence" value="ECO:0007669"/>
    <property type="project" value="UniProtKB-KW"/>
</dbReference>
<feature type="transmembrane region" description="Helical" evidence="16">
    <location>
        <begin position="307"/>
        <end position="327"/>
    </location>
</feature>
<organism evidence="18 19">
    <name type="scientific">Lophiostoma macrostomum CBS 122681</name>
    <dbReference type="NCBI Taxonomy" id="1314788"/>
    <lineage>
        <taxon>Eukaryota</taxon>
        <taxon>Fungi</taxon>
        <taxon>Dikarya</taxon>
        <taxon>Ascomycota</taxon>
        <taxon>Pezizomycotina</taxon>
        <taxon>Dothideomycetes</taxon>
        <taxon>Pleosporomycetidae</taxon>
        <taxon>Pleosporales</taxon>
        <taxon>Lophiostomataceae</taxon>
        <taxon>Lophiostoma</taxon>
    </lineage>
</organism>
<evidence type="ECO:0000256" key="12">
    <source>
        <dbReference type="ARBA" id="ARBA00023121"/>
    </source>
</evidence>
<keyword evidence="8" id="KW-0256">Endoplasmic reticulum</keyword>
<dbReference type="PANTHER" id="PTHR46378:SF1">
    <property type="entry name" value="STEROL REGULATORY ELEMENT-BINDING PROTEIN CLEAVAGE-ACTIVATING PROTEIN"/>
    <property type="match status" value="1"/>
</dbReference>
<evidence type="ECO:0000256" key="16">
    <source>
        <dbReference type="SAM" id="Phobius"/>
    </source>
</evidence>
<dbReference type="GO" id="GO:0032934">
    <property type="term" value="F:sterol binding"/>
    <property type="evidence" value="ECO:0007669"/>
    <property type="project" value="InterPro"/>
</dbReference>
<evidence type="ECO:0000256" key="14">
    <source>
        <dbReference type="ARBA" id="ARBA00023180"/>
    </source>
</evidence>
<evidence type="ECO:0000256" key="13">
    <source>
        <dbReference type="ARBA" id="ARBA00023136"/>
    </source>
</evidence>
<evidence type="ECO:0000256" key="10">
    <source>
        <dbReference type="ARBA" id="ARBA00023034"/>
    </source>
</evidence>
<dbReference type="AlphaFoldDB" id="A0A6A6TDZ9"/>
<dbReference type="SUPFAM" id="SSF50978">
    <property type="entry name" value="WD40 repeat-like"/>
    <property type="match status" value="1"/>
</dbReference>
<keyword evidence="12" id="KW-0446">Lipid-binding</keyword>
<comment type="similarity">
    <text evidence="3">Belongs to the WD repeat SCAP family.</text>
</comment>
<feature type="transmembrane region" description="Helical" evidence="16">
    <location>
        <begin position="68"/>
        <end position="88"/>
    </location>
</feature>
<gene>
    <name evidence="18" type="ORF">K491DRAFT_677191</name>
</gene>
<evidence type="ECO:0000256" key="3">
    <source>
        <dbReference type="ARBA" id="ARBA00007410"/>
    </source>
</evidence>
<feature type="transmembrane region" description="Helical" evidence="16">
    <location>
        <begin position="12"/>
        <end position="33"/>
    </location>
</feature>
<dbReference type="Gene3D" id="2.130.10.10">
    <property type="entry name" value="YVTN repeat-like/Quinoprotein amine dehydrogenase"/>
    <property type="match status" value="1"/>
</dbReference>
<dbReference type="InterPro" id="IPR030225">
    <property type="entry name" value="SCAP"/>
</dbReference>
<feature type="transmembrane region" description="Helical" evidence="16">
    <location>
        <begin position="631"/>
        <end position="654"/>
    </location>
</feature>
<dbReference type="GO" id="GO:0045540">
    <property type="term" value="P:regulation of cholesterol biosynthetic process"/>
    <property type="evidence" value="ECO:0007669"/>
    <property type="project" value="TreeGrafter"/>
</dbReference>
<evidence type="ECO:0000256" key="8">
    <source>
        <dbReference type="ARBA" id="ARBA00022824"/>
    </source>
</evidence>
<keyword evidence="9 16" id="KW-1133">Transmembrane helix</keyword>
<evidence type="ECO:0000256" key="5">
    <source>
        <dbReference type="ARBA" id="ARBA00022574"/>
    </source>
</evidence>
<dbReference type="InterPro" id="IPR000731">
    <property type="entry name" value="SSD"/>
</dbReference>
<evidence type="ECO:0000259" key="17">
    <source>
        <dbReference type="PROSITE" id="PS50156"/>
    </source>
</evidence>
<dbReference type="GO" id="GO:0032936">
    <property type="term" value="C:SREBP-SCAP complex"/>
    <property type="evidence" value="ECO:0007669"/>
    <property type="project" value="TreeGrafter"/>
</dbReference>
<dbReference type="PANTHER" id="PTHR46378">
    <property type="entry name" value="STEROL REGULATORY ELEMENT-BINDING PROTEIN CLEAVAGE-ACTIVATING PROTEIN"/>
    <property type="match status" value="1"/>
</dbReference>
<keyword evidence="11" id="KW-0443">Lipid metabolism</keyword>
<keyword evidence="19" id="KW-1185">Reference proteome</keyword>
<evidence type="ECO:0000313" key="19">
    <source>
        <dbReference type="Proteomes" id="UP000799324"/>
    </source>
</evidence>
<keyword evidence="13 16" id="KW-0472">Membrane</keyword>
<reference evidence="18" key="1">
    <citation type="journal article" date="2020" name="Stud. Mycol.">
        <title>101 Dothideomycetes genomes: a test case for predicting lifestyles and emergence of pathogens.</title>
        <authorList>
            <person name="Haridas S."/>
            <person name="Albert R."/>
            <person name="Binder M."/>
            <person name="Bloem J."/>
            <person name="Labutti K."/>
            <person name="Salamov A."/>
            <person name="Andreopoulos B."/>
            <person name="Baker S."/>
            <person name="Barry K."/>
            <person name="Bills G."/>
            <person name="Bluhm B."/>
            <person name="Cannon C."/>
            <person name="Castanera R."/>
            <person name="Culley D."/>
            <person name="Daum C."/>
            <person name="Ezra D."/>
            <person name="Gonzalez J."/>
            <person name="Henrissat B."/>
            <person name="Kuo A."/>
            <person name="Liang C."/>
            <person name="Lipzen A."/>
            <person name="Lutzoni F."/>
            <person name="Magnuson J."/>
            <person name="Mondo S."/>
            <person name="Nolan M."/>
            <person name="Ohm R."/>
            <person name="Pangilinan J."/>
            <person name="Park H.-J."/>
            <person name="Ramirez L."/>
            <person name="Alfaro M."/>
            <person name="Sun H."/>
            <person name="Tritt A."/>
            <person name="Yoshinaga Y."/>
            <person name="Zwiers L.-H."/>
            <person name="Turgeon B."/>
            <person name="Goodwin S."/>
            <person name="Spatafora J."/>
            <person name="Crous P."/>
            <person name="Grigoriev I."/>
        </authorList>
    </citation>
    <scope>NUCLEOTIDE SEQUENCE</scope>
    <source>
        <strain evidence="18">CBS 122681</strain>
    </source>
</reference>
<dbReference type="InterPro" id="IPR015943">
    <property type="entry name" value="WD40/YVTN_repeat-like_dom_sf"/>
</dbReference>
<evidence type="ECO:0000256" key="2">
    <source>
        <dbReference type="ARBA" id="ARBA00004653"/>
    </source>
</evidence>
<evidence type="ECO:0000256" key="7">
    <source>
        <dbReference type="ARBA" id="ARBA00022737"/>
    </source>
</evidence>
<dbReference type="PROSITE" id="PS50156">
    <property type="entry name" value="SSD"/>
    <property type="match status" value="1"/>
</dbReference>
<feature type="domain" description="SSD" evidence="17">
    <location>
        <begin position="305"/>
        <end position="463"/>
    </location>
</feature>
<keyword evidence="6 16" id="KW-0812">Transmembrane</keyword>
<feature type="transmembrane region" description="Helical" evidence="16">
    <location>
        <begin position="508"/>
        <end position="526"/>
    </location>
</feature>
<dbReference type="GO" id="GO:0032933">
    <property type="term" value="P:SREBP signaling pathway"/>
    <property type="evidence" value="ECO:0007669"/>
    <property type="project" value="InterPro"/>
</dbReference>
<feature type="transmembrane region" description="Helical" evidence="16">
    <location>
        <begin position="369"/>
        <end position="389"/>
    </location>
</feature>
<dbReference type="EMBL" id="MU004324">
    <property type="protein sequence ID" value="KAF2657537.1"/>
    <property type="molecule type" value="Genomic_DNA"/>
</dbReference>